<dbReference type="EC" id="4.6.1.2" evidence="2"/>
<dbReference type="CDD" id="cd07302">
    <property type="entry name" value="CHD"/>
    <property type="match status" value="1"/>
</dbReference>
<evidence type="ECO:0000256" key="2">
    <source>
        <dbReference type="ARBA" id="ARBA00012202"/>
    </source>
</evidence>
<dbReference type="Gene3D" id="3.90.1520.10">
    <property type="entry name" value="H-NOX domain"/>
    <property type="match status" value="1"/>
</dbReference>
<dbReference type="STRING" id="74873.A0A084VNW7"/>
<dbReference type="PROSITE" id="PS50125">
    <property type="entry name" value="GUANYLATE_CYCLASE_2"/>
    <property type="match status" value="1"/>
</dbReference>
<dbReference type="PANTHER" id="PTHR45655:SF6">
    <property type="entry name" value="HEAD-SPECIFIC GUANYLATE CYCLASE"/>
    <property type="match status" value="1"/>
</dbReference>
<evidence type="ECO:0000256" key="6">
    <source>
        <dbReference type="ARBA" id="ARBA00023239"/>
    </source>
</evidence>
<name>A0A084VNW7_ANOSI</name>
<evidence type="ECO:0000256" key="1">
    <source>
        <dbReference type="ARBA" id="ARBA00004496"/>
    </source>
</evidence>
<evidence type="ECO:0000313" key="13">
    <source>
        <dbReference type="Proteomes" id="UP000030765"/>
    </source>
</evidence>
<evidence type="ECO:0000259" key="10">
    <source>
        <dbReference type="PROSITE" id="PS50125"/>
    </source>
</evidence>
<dbReference type="GO" id="GO:0008074">
    <property type="term" value="C:guanylate cyclase complex, soluble"/>
    <property type="evidence" value="ECO:0007669"/>
    <property type="project" value="TreeGrafter"/>
</dbReference>
<dbReference type="EnsemblMetazoa" id="ASIC007110-RA">
    <property type="protein sequence ID" value="ASIC007110-PA"/>
    <property type="gene ID" value="ASIC007110"/>
</dbReference>
<dbReference type="Pfam" id="PF07701">
    <property type="entry name" value="HNOBA"/>
    <property type="match status" value="2"/>
</dbReference>
<feature type="coiled-coil region" evidence="9">
    <location>
        <begin position="409"/>
        <end position="436"/>
    </location>
</feature>
<keyword evidence="13" id="KW-1185">Reference proteome</keyword>
<dbReference type="VEuPathDB" id="VectorBase:ASIS002971"/>
<dbReference type="GO" id="GO:0020037">
    <property type="term" value="F:heme binding"/>
    <property type="evidence" value="ECO:0007669"/>
    <property type="project" value="InterPro"/>
</dbReference>
<dbReference type="GO" id="GO:0019934">
    <property type="term" value="P:cGMP-mediated signaling"/>
    <property type="evidence" value="ECO:0007669"/>
    <property type="project" value="TreeGrafter"/>
</dbReference>
<dbReference type="SMART" id="SM00044">
    <property type="entry name" value="CYCc"/>
    <property type="match status" value="1"/>
</dbReference>
<evidence type="ECO:0000256" key="5">
    <source>
        <dbReference type="ARBA" id="ARBA00023134"/>
    </source>
</evidence>
<comment type="similarity">
    <text evidence="8">Belongs to the adenylyl cyclase class-4/guanylyl cyclase family.</text>
</comment>
<protein>
    <recommendedName>
        <fullName evidence="2">guanylate cyclase</fullName>
        <ecNumber evidence="2">4.6.1.2</ecNumber>
    </recommendedName>
</protein>
<dbReference type="SUPFAM" id="SSF111126">
    <property type="entry name" value="Ligand-binding domain in the NO signalling and Golgi transport"/>
    <property type="match status" value="1"/>
</dbReference>
<keyword evidence="5" id="KW-0342">GTP-binding</keyword>
<keyword evidence="6 8" id="KW-0456">Lyase</keyword>
<keyword evidence="4" id="KW-0547">Nucleotide-binding</keyword>
<evidence type="ECO:0000313" key="12">
    <source>
        <dbReference type="EnsemblMetazoa" id="ASIC007110-PA"/>
    </source>
</evidence>
<dbReference type="GO" id="GO:0004383">
    <property type="term" value="F:guanylate cyclase activity"/>
    <property type="evidence" value="ECO:0007669"/>
    <property type="project" value="UniProtKB-EC"/>
</dbReference>
<dbReference type="InterPro" id="IPR011645">
    <property type="entry name" value="HNOB_dom_associated"/>
</dbReference>
<dbReference type="InterPro" id="IPR029787">
    <property type="entry name" value="Nucleotide_cyclase"/>
</dbReference>
<dbReference type="InterPro" id="IPR024096">
    <property type="entry name" value="NO_sig/Golgi_transp_ligand-bd"/>
</dbReference>
<evidence type="ECO:0000313" key="11">
    <source>
        <dbReference type="EMBL" id="KFB39661.1"/>
    </source>
</evidence>
<feature type="domain" description="Guanylate cyclase" evidence="10">
    <location>
        <begin position="468"/>
        <end position="595"/>
    </location>
</feature>
<dbReference type="InterPro" id="IPR038158">
    <property type="entry name" value="H-NOX_domain_sf"/>
</dbReference>
<keyword evidence="9" id="KW-0175">Coiled coil</keyword>
<accession>A0A084VNW7</accession>
<dbReference type="Proteomes" id="UP000030765">
    <property type="component" value="Unassembled WGS sequence"/>
</dbReference>
<dbReference type="InterPro" id="IPR001054">
    <property type="entry name" value="A/G_cyclase"/>
</dbReference>
<dbReference type="Gene3D" id="3.30.450.260">
    <property type="entry name" value="Haem NO binding associated domain"/>
    <property type="match status" value="1"/>
</dbReference>
<dbReference type="OrthoDB" id="6127067at2759"/>
<dbReference type="EMBL" id="KE524996">
    <property type="protein sequence ID" value="KFB39661.1"/>
    <property type="molecule type" value="Genomic_DNA"/>
</dbReference>
<dbReference type="FunFam" id="3.30.70.1230:FF:000007">
    <property type="entry name" value="Guanylate cyclase soluble subunit alpha-3"/>
    <property type="match status" value="1"/>
</dbReference>
<dbReference type="InterPro" id="IPR042463">
    <property type="entry name" value="HNOB_dom_associated_sf"/>
</dbReference>
<organism evidence="12 13">
    <name type="scientific">Anopheles sinensis</name>
    <name type="common">Mosquito</name>
    <dbReference type="NCBI Taxonomy" id="74873"/>
    <lineage>
        <taxon>Eukaryota</taxon>
        <taxon>Metazoa</taxon>
        <taxon>Ecdysozoa</taxon>
        <taxon>Arthropoda</taxon>
        <taxon>Hexapoda</taxon>
        <taxon>Insecta</taxon>
        <taxon>Pterygota</taxon>
        <taxon>Neoptera</taxon>
        <taxon>Endopterygota</taxon>
        <taxon>Diptera</taxon>
        <taxon>Nematocera</taxon>
        <taxon>Culicoidea</taxon>
        <taxon>Culicidae</taxon>
        <taxon>Anophelinae</taxon>
        <taxon>Anopheles</taxon>
    </lineage>
</organism>
<dbReference type="PANTHER" id="PTHR45655">
    <property type="entry name" value="GUANYLATE CYCLASE SOLUBLE SUBUNIT BETA-2"/>
    <property type="match status" value="1"/>
</dbReference>
<dbReference type="Gene3D" id="3.30.70.1230">
    <property type="entry name" value="Nucleotide cyclase"/>
    <property type="match status" value="1"/>
</dbReference>
<dbReference type="GO" id="GO:0005525">
    <property type="term" value="F:GTP binding"/>
    <property type="evidence" value="ECO:0007669"/>
    <property type="project" value="UniProtKB-KW"/>
</dbReference>
<evidence type="ECO:0000256" key="8">
    <source>
        <dbReference type="RuleBase" id="RU000405"/>
    </source>
</evidence>
<proteinExistence type="inferred from homology"/>
<dbReference type="PROSITE" id="PS00452">
    <property type="entry name" value="GUANYLATE_CYCLASE_1"/>
    <property type="match status" value="1"/>
</dbReference>
<gene>
    <name evidence="11" type="ORF">ZHAS_00007110</name>
</gene>
<dbReference type="InterPro" id="IPR018297">
    <property type="entry name" value="A/G_cyclase_CS"/>
</dbReference>
<evidence type="ECO:0000256" key="3">
    <source>
        <dbReference type="ARBA" id="ARBA00022490"/>
    </source>
</evidence>
<dbReference type="GO" id="GO:0070482">
    <property type="term" value="P:response to oxygen levels"/>
    <property type="evidence" value="ECO:0007669"/>
    <property type="project" value="TreeGrafter"/>
</dbReference>
<evidence type="ECO:0000256" key="4">
    <source>
        <dbReference type="ARBA" id="ARBA00022741"/>
    </source>
</evidence>
<keyword evidence="3" id="KW-0963">Cytoplasm</keyword>
<dbReference type="SUPFAM" id="SSF55073">
    <property type="entry name" value="Nucleotide cyclase"/>
    <property type="match status" value="1"/>
</dbReference>
<dbReference type="AlphaFoldDB" id="A0A084VNW7"/>
<dbReference type="Gene3D" id="6.10.250.780">
    <property type="match status" value="1"/>
</dbReference>
<dbReference type="Pfam" id="PF00211">
    <property type="entry name" value="Guanylate_cyc"/>
    <property type="match status" value="1"/>
</dbReference>
<dbReference type="OMA" id="YNTKFFR"/>
<dbReference type="InterPro" id="IPR011644">
    <property type="entry name" value="Heme_NO-bd"/>
</dbReference>
<reference evidence="11 13" key="1">
    <citation type="journal article" date="2014" name="BMC Genomics">
        <title>Genome sequence of Anopheles sinensis provides insight into genetics basis of mosquito competence for malaria parasites.</title>
        <authorList>
            <person name="Zhou D."/>
            <person name="Zhang D."/>
            <person name="Ding G."/>
            <person name="Shi L."/>
            <person name="Hou Q."/>
            <person name="Ye Y."/>
            <person name="Xu Y."/>
            <person name="Zhou H."/>
            <person name="Xiong C."/>
            <person name="Li S."/>
            <person name="Yu J."/>
            <person name="Hong S."/>
            <person name="Yu X."/>
            <person name="Zou P."/>
            <person name="Chen C."/>
            <person name="Chang X."/>
            <person name="Wang W."/>
            <person name="Lv Y."/>
            <person name="Sun Y."/>
            <person name="Ma L."/>
            <person name="Shen B."/>
            <person name="Zhu C."/>
        </authorList>
    </citation>
    <scope>NUCLEOTIDE SEQUENCE [LARGE SCALE GENOMIC DNA]</scope>
</reference>
<comment type="subcellular location">
    <subcellularLocation>
        <location evidence="1">Cytoplasm</location>
    </subcellularLocation>
</comment>
<reference evidence="12" key="2">
    <citation type="submission" date="2020-05" db="UniProtKB">
        <authorList>
            <consortium name="EnsemblMetazoa"/>
        </authorList>
    </citation>
    <scope>IDENTIFICATION</scope>
</reference>
<keyword evidence="7" id="KW-0141">cGMP biosynthesis</keyword>
<dbReference type="Pfam" id="PF07700">
    <property type="entry name" value="HNOB"/>
    <property type="match status" value="1"/>
</dbReference>
<evidence type="ECO:0000256" key="9">
    <source>
        <dbReference type="SAM" id="Coils"/>
    </source>
</evidence>
<sequence length="716" mass="79964">MACPFAKHVSAEHFQRQPSIAEAHSWNLDEDLSELPSDALTLTHLNAAIQLLTAPSIENVHEALMSLIGKYSNRWPGLSKLKTERSALSIYPHYDYLADIQDNLTQIDESAVSEILVLLGEELIQTSCVGVIERAFKCLGSDLQEFLGSLDGVYDVLKLQEEDISDTGFVCAGEGELIFTSDRSVLAWLLLGCLKALARLLFNQEPEIELAPLPGDTLRYRYLLKMDVPAEDGARVAWEETAGGAGVRESVSADARDLKVSNQFFCNAFPWHFIMDEQLNLVQMGQAFSRLFKSYPAMTGAGALAAGTVFRFKRPRGLQLNFREIVRRTNTPFMISLRAPPGRPDFFAKGLEIKGQMVFCPESNSLLFVGSPFLDGLEGLTCNGLFISDIPLHDATREVILVGEQARAQDGLRRRMDKLKSSIEEANAAVIKERKKNVSLLQLIFPAEIAERLWLGAQIDAKTYPEVTMLFSDIVGFTSICSRATPFMVINMLENLYKHFDELCGFFDVYKVETIGDAYCVASGLHRASIYDAHKVAWMALRMIETCTLYNTHDGQHIKMRIGIHTGTVLAGVVGRKMPRYCLFGHNVTIANKFESGSEACKINISPTTREWLVKHPDYCFQLAARDASCMPKEFTESRGMTCYFLEGYKHPTVSNECPLKEHIEEAMKQTLLDTNEGVTVEKWDEQRAVNRNGNVGKYWDGFLNGLLSAIRGVLG</sequence>
<dbReference type="EMBL" id="ATLV01014933">
    <property type="status" value="NOT_ANNOTATED_CDS"/>
    <property type="molecule type" value="Genomic_DNA"/>
</dbReference>
<dbReference type="VEuPathDB" id="VectorBase:ASIC007110"/>
<evidence type="ECO:0000256" key="7">
    <source>
        <dbReference type="ARBA" id="ARBA00023293"/>
    </source>
</evidence>